<dbReference type="PANTHER" id="PTHR24567:SF74">
    <property type="entry name" value="HTH-TYPE TRANSCRIPTIONAL REGULATOR ARCR"/>
    <property type="match status" value="1"/>
</dbReference>
<protein>
    <recommendedName>
        <fullName evidence="8">Crp/Fnr family transcriptional regulator</fullName>
    </recommendedName>
</protein>
<dbReference type="AlphaFoldDB" id="A0AAC9NHZ1"/>
<accession>A0AAC9NHZ1</accession>
<dbReference type="InterPro" id="IPR050397">
    <property type="entry name" value="Env_Response_Regulators"/>
</dbReference>
<keyword evidence="1" id="KW-0805">Transcription regulation</keyword>
<gene>
    <name evidence="6" type="ORF">AOC25_03450</name>
</gene>
<dbReference type="RefSeq" id="WP_071538918.1">
    <property type="nucleotide sequence ID" value="NZ_CP015016.1"/>
</dbReference>
<feature type="domain" description="Cyclic nucleotide-binding" evidence="4">
    <location>
        <begin position="31"/>
        <end position="110"/>
    </location>
</feature>
<evidence type="ECO:0000256" key="1">
    <source>
        <dbReference type="ARBA" id="ARBA00023015"/>
    </source>
</evidence>
<evidence type="ECO:0000313" key="6">
    <source>
        <dbReference type="EMBL" id="APC00748.1"/>
    </source>
</evidence>
<dbReference type="InterPro" id="IPR036390">
    <property type="entry name" value="WH_DNA-bd_sf"/>
</dbReference>
<evidence type="ECO:0008006" key="8">
    <source>
        <dbReference type="Google" id="ProtNLM"/>
    </source>
</evidence>
<sequence length="228" mass="25896">MNKNFLINLLPTETQEEFFYKAKLIDLELSNIICKAEEPIEFLYFPVDGFISLLQSIDSHQPLEVGMIGREGVLGSESLLGQNSHIFGAIVQGAGTAWRIESKDFLVLANKSQKLKSLIKTYLAVRISQLGLSAACEHFHEIGPRLAKWLLMSQDRAHLPTFLMTHEFISLMLGVRRVGITTVAADFRRRGLIEYHRGEMRILNRVALKAESCSCYQKNKKMYLSLIH</sequence>
<name>A0AAC9NHZ1_9BURK</name>
<dbReference type="CDD" id="cd00038">
    <property type="entry name" value="CAP_ED"/>
    <property type="match status" value="1"/>
</dbReference>
<dbReference type="GO" id="GO:0005829">
    <property type="term" value="C:cytosol"/>
    <property type="evidence" value="ECO:0007669"/>
    <property type="project" value="TreeGrafter"/>
</dbReference>
<keyword evidence="3" id="KW-0804">Transcription</keyword>
<dbReference type="InterPro" id="IPR018490">
    <property type="entry name" value="cNMP-bd_dom_sf"/>
</dbReference>
<keyword evidence="2" id="KW-0238">DNA-binding</keyword>
<dbReference type="InterPro" id="IPR014710">
    <property type="entry name" value="RmlC-like_jellyroll"/>
</dbReference>
<dbReference type="Gene3D" id="2.60.120.10">
    <property type="entry name" value="Jelly Rolls"/>
    <property type="match status" value="1"/>
</dbReference>
<dbReference type="EMBL" id="CP015017">
    <property type="protein sequence ID" value="APC00748.1"/>
    <property type="molecule type" value="Genomic_DNA"/>
</dbReference>
<dbReference type="SUPFAM" id="SSF46785">
    <property type="entry name" value="Winged helix' DNA-binding domain"/>
    <property type="match status" value="1"/>
</dbReference>
<dbReference type="InterPro" id="IPR012318">
    <property type="entry name" value="HTH_CRP"/>
</dbReference>
<dbReference type="Pfam" id="PF00027">
    <property type="entry name" value="cNMP_binding"/>
    <property type="match status" value="1"/>
</dbReference>
<dbReference type="InterPro" id="IPR036388">
    <property type="entry name" value="WH-like_DNA-bd_sf"/>
</dbReference>
<feature type="domain" description="HTH crp-type" evidence="5">
    <location>
        <begin position="145"/>
        <end position="210"/>
    </location>
</feature>
<dbReference type="Gene3D" id="1.10.10.10">
    <property type="entry name" value="Winged helix-like DNA-binding domain superfamily/Winged helix DNA-binding domain"/>
    <property type="match status" value="1"/>
</dbReference>
<organism evidence="6 7">
    <name type="scientific">Polynucleobacter asymbioticus</name>
    <dbReference type="NCBI Taxonomy" id="576611"/>
    <lineage>
        <taxon>Bacteria</taxon>
        <taxon>Pseudomonadati</taxon>
        <taxon>Pseudomonadota</taxon>
        <taxon>Betaproteobacteria</taxon>
        <taxon>Burkholderiales</taxon>
        <taxon>Burkholderiaceae</taxon>
        <taxon>Polynucleobacter</taxon>
    </lineage>
</organism>
<dbReference type="InterPro" id="IPR000595">
    <property type="entry name" value="cNMP-bd_dom"/>
</dbReference>
<evidence type="ECO:0000259" key="4">
    <source>
        <dbReference type="Pfam" id="PF00027"/>
    </source>
</evidence>
<evidence type="ECO:0000313" key="7">
    <source>
        <dbReference type="Proteomes" id="UP000182060"/>
    </source>
</evidence>
<dbReference type="Pfam" id="PF13545">
    <property type="entry name" value="HTH_Crp_2"/>
    <property type="match status" value="1"/>
</dbReference>
<proteinExistence type="predicted"/>
<evidence type="ECO:0000256" key="2">
    <source>
        <dbReference type="ARBA" id="ARBA00023125"/>
    </source>
</evidence>
<evidence type="ECO:0000259" key="5">
    <source>
        <dbReference type="Pfam" id="PF13545"/>
    </source>
</evidence>
<dbReference type="SUPFAM" id="SSF51206">
    <property type="entry name" value="cAMP-binding domain-like"/>
    <property type="match status" value="1"/>
</dbReference>
<dbReference type="PANTHER" id="PTHR24567">
    <property type="entry name" value="CRP FAMILY TRANSCRIPTIONAL REGULATORY PROTEIN"/>
    <property type="match status" value="1"/>
</dbReference>
<dbReference type="GO" id="GO:0003677">
    <property type="term" value="F:DNA binding"/>
    <property type="evidence" value="ECO:0007669"/>
    <property type="project" value="UniProtKB-KW"/>
</dbReference>
<evidence type="ECO:0000256" key="3">
    <source>
        <dbReference type="ARBA" id="ARBA00023163"/>
    </source>
</evidence>
<reference evidence="6" key="1">
    <citation type="journal article" date="2017" name="Appl. Environ. Microbiol.">
        <title>Microdiversification of a pelagic Polynucleobacter species is mainly driven by acquisition of genomic islands from a partially interspecific gene pool.</title>
        <authorList>
            <person name="Hoetzinger M."/>
            <person name="Hahn M.W."/>
            <person name="Jezberova J."/>
            <person name="Schmidt J."/>
            <person name="Koll U."/>
        </authorList>
    </citation>
    <scope>NUCLEOTIDE SEQUENCE</scope>
    <source>
        <strain evidence="6">MWH-RechtKol4</strain>
    </source>
</reference>
<dbReference type="Proteomes" id="UP000182060">
    <property type="component" value="Chromosome"/>
</dbReference>
<dbReference type="GO" id="GO:0003700">
    <property type="term" value="F:DNA-binding transcription factor activity"/>
    <property type="evidence" value="ECO:0007669"/>
    <property type="project" value="TreeGrafter"/>
</dbReference>